<dbReference type="PANTHER" id="PTHR48022:SF68">
    <property type="entry name" value="MAJOR FACILITATOR SUPERFAMILY (MFS) PROFILE DOMAIN-CONTAINING PROTEIN-RELATED"/>
    <property type="match status" value="1"/>
</dbReference>
<dbReference type="PROSITE" id="PS50850">
    <property type="entry name" value="MFS"/>
    <property type="match status" value="1"/>
</dbReference>
<evidence type="ECO:0000256" key="3">
    <source>
        <dbReference type="ARBA" id="ARBA00022692"/>
    </source>
</evidence>
<feature type="transmembrane region" description="Helical" evidence="7">
    <location>
        <begin position="56"/>
        <end position="75"/>
    </location>
</feature>
<comment type="similarity">
    <text evidence="2">Belongs to the major facilitator superfamily. Sugar transporter (TC 2.A.1.1) family.</text>
</comment>
<feature type="transmembrane region" description="Helical" evidence="7">
    <location>
        <begin position="486"/>
        <end position="504"/>
    </location>
</feature>
<dbReference type="InterPro" id="IPR036259">
    <property type="entry name" value="MFS_trans_sf"/>
</dbReference>
<gene>
    <name evidence="9" type="ORF">BJY01DRAFT_254530</name>
</gene>
<dbReference type="SUPFAM" id="SSF103473">
    <property type="entry name" value="MFS general substrate transporter"/>
    <property type="match status" value="1"/>
</dbReference>
<comment type="caution">
    <text evidence="9">The sequence shown here is derived from an EMBL/GenBank/DDBJ whole genome shotgun (WGS) entry which is preliminary data.</text>
</comment>
<feature type="transmembrane region" description="Helical" evidence="7">
    <location>
        <begin position="140"/>
        <end position="158"/>
    </location>
</feature>
<feature type="transmembrane region" description="Helical" evidence="7">
    <location>
        <begin position="416"/>
        <end position="440"/>
    </location>
</feature>
<feature type="transmembrane region" description="Helical" evidence="7">
    <location>
        <begin position="355"/>
        <end position="376"/>
    </location>
</feature>
<dbReference type="PROSITE" id="PS00216">
    <property type="entry name" value="SUGAR_TRANSPORT_1"/>
    <property type="match status" value="1"/>
</dbReference>
<sequence>MSPTSSDTGTTTYRPMLSGKEDEPIATGAEFKHSSDPPQVISAFTTLNRSQALRKFWRLFALGASISVSGMYIGYAQSISGSIVANQGFIDQFATVNDPATGLPALDANHVSLWGALTFVGQIVVQFCSGPIADRWGRKVNMWLLQLVLVISIITAIVAKDWRVYTVSRLFSGFSGGFIGTSIMVYLSEMSLPQFRGTLLSSFALSMTLGQLFLAIGLKVLDATDPLNYVNMFYAELIFMGLWMFPLLFLPDSPAWYAGKGRHEEGKKALRRLIGNVEGYDVDHEYAVVQQEVEESLRQTRAQASISWVALTKRPNLRRLFLCAMPLVFQTFSGTALVFGFSTYFFAIARVQDPFLGALILQSVVLLGNLTSFYFIDKLGRRVLFIGGSILMCGAQVSMGGMAWLDPNNVSTGVALIAVCCVWAFVYANSLGPLGWISLVELSTPSLRAKTAVIGTILQSCTMILFSYTVPLMLSNQGANWGSKIGLFYGGLIVLYTAASVFIYPEAKGRTYQELDELFERGVPAWRFASTKTSHQTDVETTV</sequence>
<keyword evidence="10" id="KW-1185">Reference proteome</keyword>
<evidence type="ECO:0000256" key="2">
    <source>
        <dbReference type="ARBA" id="ARBA00010992"/>
    </source>
</evidence>
<accession>A0ABR4ISH2</accession>
<dbReference type="PANTHER" id="PTHR48022">
    <property type="entry name" value="PLASTIDIC GLUCOSE TRANSPORTER 4"/>
    <property type="match status" value="1"/>
</dbReference>
<evidence type="ECO:0000313" key="9">
    <source>
        <dbReference type="EMBL" id="KAL2830722.1"/>
    </source>
</evidence>
<feature type="region of interest" description="Disordered" evidence="6">
    <location>
        <begin position="1"/>
        <end position="20"/>
    </location>
</feature>
<protein>
    <submittedName>
        <fullName evidence="9">General substrate transporter</fullName>
    </submittedName>
</protein>
<dbReference type="PROSITE" id="PS00217">
    <property type="entry name" value="SUGAR_TRANSPORT_2"/>
    <property type="match status" value="1"/>
</dbReference>
<dbReference type="Pfam" id="PF00083">
    <property type="entry name" value="Sugar_tr"/>
    <property type="match status" value="1"/>
</dbReference>
<feature type="domain" description="Major facilitator superfamily (MFS) profile" evidence="8">
    <location>
        <begin position="62"/>
        <end position="508"/>
    </location>
</feature>
<organism evidence="9 10">
    <name type="scientific">Aspergillus pseudoustus</name>
    <dbReference type="NCBI Taxonomy" id="1810923"/>
    <lineage>
        <taxon>Eukaryota</taxon>
        <taxon>Fungi</taxon>
        <taxon>Dikarya</taxon>
        <taxon>Ascomycota</taxon>
        <taxon>Pezizomycotina</taxon>
        <taxon>Eurotiomycetes</taxon>
        <taxon>Eurotiomycetidae</taxon>
        <taxon>Eurotiales</taxon>
        <taxon>Aspergillaceae</taxon>
        <taxon>Aspergillus</taxon>
        <taxon>Aspergillus subgen. Nidulantes</taxon>
    </lineage>
</organism>
<feature type="transmembrane region" description="Helical" evidence="7">
    <location>
        <begin position="111"/>
        <end position="128"/>
    </location>
</feature>
<dbReference type="Proteomes" id="UP001610446">
    <property type="component" value="Unassembled WGS sequence"/>
</dbReference>
<evidence type="ECO:0000256" key="1">
    <source>
        <dbReference type="ARBA" id="ARBA00004141"/>
    </source>
</evidence>
<dbReference type="InterPro" id="IPR020846">
    <property type="entry name" value="MFS_dom"/>
</dbReference>
<dbReference type="EMBL" id="JBFXLU010000298">
    <property type="protein sequence ID" value="KAL2830722.1"/>
    <property type="molecule type" value="Genomic_DNA"/>
</dbReference>
<feature type="transmembrane region" description="Helical" evidence="7">
    <location>
        <begin position="199"/>
        <end position="221"/>
    </location>
</feature>
<reference evidence="9 10" key="1">
    <citation type="submission" date="2024-07" db="EMBL/GenBank/DDBJ databases">
        <title>Section-level genome sequencing and comparative genomics of Aspergillus sections Usti and Cavernicolus.</title>
        <authorList>
            <consortium name="Lawrence Berkeley National Laboratory"/>
            <person name="Nybo J.L."/>
            <person name="Vesth T.C."/>
            <person name="Theobald S."/>
            <person name="Frisvad J.C."/>
            <person name="Larsen T.O."/>
            <person name="Kjaerboelling I."/>
            <person name="Rothschild-Mancinelli K."/>
            <person name="Lyhne E.K."/>
            <person name="Kogle M.E."/>
            <person name="Barry K."/>
            <person name="Clum A."/>
            <person name="Na H."/>
            <person name="Ledsgaard L."/>
            <person name="Lin J."/>
            <person name="Lipzen A."/>
            <person name="Kuo A."/>
            <person name="Riley R."/>
            <person name="Mondo S."/>
            <person name="Labutti K."/>
            <person name="Haridas S."/>
            <person name="Pangalinan J."/>
            <person name="Salamov A.A."/>
            <person name="Simmons B.A."/>
            <person name="Magnuson J.K."/>
            <person name="Chen J."/>
            <person name="Drula E."/>
            <person name="Henrissat B."/>
            <person name="Wiebenga A."/>
            <person name="Lubbers R.J."/>
            <person name="Gomes A.C."/>
            <person name="Makela M.R."/>
            <person name="Stajich J."/>
            <person name="Grigoriev I.V."/>
            <person name="Mortensen U.H."/>
            <person name="De Vries R.P."/>
            <person name="Baker S.E."/>
            <person name="Andersen M.R."/>
        </authorList>
    </citation>
    <scope>NUCLEOTIDE SEQUENCE [LARGE SCALE GENOMIC DNA]</scope>
    <source>
        <strain evidence="9 10">CBS 123904</strain>
    </source>
</reference>
<feature type="transmembrane region" description="Helical" evidence="7">
    <location>
        <begin position="452"/>
        <end position="474"/>
    </location>
</feature>
<evidence type="ECO:0000256" key="4">
    <source>
        <dbReference type="ARBA" id="ARBA00022989"/>
    </source>
</evidence>
<comment type="subcellular location">
    <subcellularLocation>
        <location evidence="1">Membrane</location>
        <topology evidence="1">Multi-pass membrane protein</topology>
    </subcellularLocation>
</comment>
<dbReference type="InterPro" id="IPR005828">
    <property type="entry name" value="MFS_sugar_transport-like"/>
</dbReference>
<dbReference type="InterPro" id="IPR005829">
    <property type="entry name" value="Sugar_transporter_CS"/>
</dbReference>
<evidence type="ECO:0000256" key="7">
    <source>
        <dbReference type="SAM" id="Phobius"/>
    </source>
</evidence>
<name>A0ABR4ISH2_9EURO</name>
<keyword evidence="4 7" id="KW-1133">Transmembrane helix</keyword>
<feature type="compositionally biased region" description="Polar residues" evidence="6">
    <location>
        <begin position="1"/>
        <end position="13"/>
    </location>
</feature>
<keyword evidence="5 7" id="KW-0472">Membrane</keyword>
<feature type="transmembrane region" description="Helical" evidence="7">
    <location>
        <begin position="233"/>
        <end position="250"/>
    </location>
</feature>
<dbReference type="InterPro" id="IPR050360">
    <property type="entry name" value="MFS_Sugar_Transporters"/>
</dbReference>
<evidence type="ECO:0000256" key="6">
    <source>
        <dbReference type="SAM" id="MobiDB-lite"/>
    </source>
</evidence>
<proteinExistence type="inferred from homology"/>
<feature type="transmembrane region" description="Helical" evidence="7">
    <location>
        <begin position="320"/>
        <end position="349"/>
    </location>
</feature>
<keyword evidence="3 7" id="KW-0812">Transmembrane</keyword>
<evidence type="ECO:0000256" key="5">
    <source>
        <dbReference type="ARBA" id="ARBA00023136"/>
    </source>
</evidence>
<evidence type="ECO:0000259" key="8">
    <source>
        <dbReference type="PROSITE" id="PS50850"/>
    </source>
</evidence>
<feature type="transmembrane region" description="Helical" evidence="7">
    <location>
        <begin position="170"/>
        <end position="187"/>
    </location>
</feature>
<evidence type="ECO:0000313" key="10">
    <source>
        <dbReference type="Proteomes" id="UP001610446"/>
    </source>
</evidence>
<feature type="transmembrane region" description="Helical" evidence="7">
    <location>
        <begin position="383"/>
        <end position="404"/>
    </location>
</feature>
<dbReference type="Gene3D" id="1.20.1250.20">
    <property type="entry name" value="MFS general substrate transporter like domains"/>
    <property type="match status" value="1"/>
</dbReference>